<evidence type="ECO:0000313" key="10">
    <source>
        <dbReference type="Proteomes" id="UP000070501"/>
    </source>
</evidence>
<dbReference type="GO" id="GO:0004497">
    <property type="term" value="F:monooxygenase activity"/>
    <property type="evidence" value="ECO:0007669"/>
    <property type="project" value="UniProtKB-KW"/>
</dbReference>
<dbReference type="InterPro" id="IPR017972">
    <property type="entry name" value="Cyt_P450_CS"/>
</dbReference>
<dbReference type="Gene3D" id="1.10.630.10">
    <property type="entry name" value="Cytochrome P450"/>
    <property type="match status" value="1"/>
</dbReference>
<keyword evidence="7 8" id="KW-0349">Heme</keyword>
<feature type="binding site" description="axial binding residue" evidence="7">
    <location>
        <position position="473"/>
    </location>
    <ligand>
        <name>heme</name>
        <dbReference type="ChEBI" id="CHEBI:30413"/>
    </ligand>
    <ligandPart>
        <name>Fe</name>
        <dbReference type="ChEBI" id="CHEBI:18248"/>
    </ligandPart>
</feature>
<dbReference type="PANTHER" id="PTHR24287">
    <property type="entry name" value="P450, PUTATIVE (EUROFUNG)-RELATED"/>
    <property type="match status" value="1"/>
</dbReference>
<dbReference type="InterPro" id="IPR002401">
    <property type="entry name" value="Cyt_P450_E_grp-I"/>
</dbReference>
<dbReference type="Pfam" id="PF00067">
    <property type="entry name" value="p450"/>
    <property type="match status" value="1"/>
</dbReference>
<dbReference type="EMBL" id="KQ964250">
    <property type="protein sequence ID" value="KXJ91475.1"/>
    <property type="molecule type" value="Genomic_DNA"/>
</dbReference>
<dbReference type="OrthoDB" id="1470350at2759"/>
<keyword evidence="5 7" id="KW-0408">Iron</keyword>
<keyword evidence="10" id="KW-1185">Reference proteome</keyword>
<evidence type="ECO:0000256" key="1">
    <source>
        <dbReference type="ARBA" id="ARBA00001971"/>
    </source>
</evidence>
<dbReference type="CDD" id="cd11063">
    <property type="entry name" value="CYP52"/>
    <property type="match status" value="1"/>
</dbReference>
<dbReference type="GO" id="GO:0016705">
    <property type="term" value="F:oxidoreductase activity, acting on paired donors, with incorporation or reduction of molecular oxygen"/>
    <property type="evidence" value="ECO:0007669"/>
    <property type="project" value="InterPro"/>
</dbReference>
<dbReference type="GO" id="GO:0005506">
    <property type="term" value="F:iron ion binding"/>
    <property type="evidence" value="ECO:0007669"/>
    <property type="project" value="InterPro"/>
</dbReference>
<dbReference type="PROSITE" id="PS00086">
    <property type="entry name" value="CYTOCHROME_P450"/>
    <property type="match status" value="1"/>
</dbReference>
<dbReference type="InterPro" id="IPR047146">
    <property type="entry name" value="Cyt_P450_E_CYP52_fungi"/>
</dbReference>
<reference evidence="10" key="1">
    <citation type="submission" date="2016-02" db="EMBL/GenBank/DDBJ databases">
        <title>Draft genome sequence of Microdochium bolleyi, a fungal endophyte of beachgrass.</title>
        <authorList>
            <consortium name="DOE Joint Genome Institute"/>
            <person name="David A.S."/>
            <person name="May G."/>
            <person name="Haridas S."/>
            <person name="Lim J."/>
            <person name="Wang M."/>
            <person name="Labutti K."/>
            <person name="Lipzen A."/>
            <person name="Barry K."/>
            <person name="Grigoriev I.V."/>
        </authorList>
    </citation>
    <scope>NUCLEOTIDE SEQUENCE [LARGE SCALE GENOMIC DNA]</scope>
    <source>
        <strain evidence="10">J235TASD1</strain>
    </source>
</reference>
<dbReference type="InterPro" id="IPR036396">
    <property type="entry name" value="Cyt_P450_sf"/>
</dbReference>
<proteinExistence type="inferred from homology"/>
<accession>A0A136J2T1</accession>
<evidence type="ECO:0000256" key="2">
    <source>
        <dbReference type="ARBA" id="ARBA00010617"/>
    </source>
</evidence>
<organism evidence="9 10">
    <name type="scientific">Microdochium bolleyi</name>
    <dbReference type="NCBI Taxonomy" id="196109"/>
    <lineage>
        <taxon>Eukaryota</taxon>
        <taxon>Fungi</taxon>
        <taxon>Dikarya</taxon>
        <taxon>Ascomycota</taxon>
        <taxon>Pezizomycotina</taxon>
        <taxon>Sordariomycetes</taxon>
        <taxon>Xylariomycetidae</taxon>
        <taxon>Xylariales</taxon>
        <taxon>Microdochiaceae</taxon>
        <taxon>Microdochium</taxon>
    </lineage>
</organism>
<sequence>MGLVEDALDRVSPKSAGIAVGVAAALYFTYNKIDEIARLNKLGPRGQQVISKLPFGLGVIKNQVEATINHQNYEGFLRLLDGLTGYTAETRLLGRRIVFTADPENIKAILAKQFDDYGKGEPFHREWCEFLGDSIFTTDGHAWHTSRQLIRPLFVKERISDLQVFESHLETLFKAIANGGALNGADQEVDLEAGNGKPVDLSDLFFRYTLDVPTDYLLGKDLQTLTTPHQAFAEGFNEVQRVQNIRARAGPLQRFVPLGSFRKGLKLVNELCNTYIDQALRLTQDELEAVSKSDEGYTFLHELASYTRDRKMIRDQLVAILLAGRDTTASTLSWTFYELGRHPEVVKKLREEILNTVGTDRTPTYADLKGMKYLQHVMNETLRMYPVVPFNVRLALKDTTLPRGGGPDGSQPLAVLKDTPIGYSTLVMQRRADLYPPVSENFPDVNEYCPDRWYHWQPKPWQFIPFNGGPRICIGQQFALTEMSYVLTRLFQKFDRVESFMSEIDGGKPTLKAEIVLQPGDGVKVALWEARK</sequence>
<dbReference type="InterPro" id="IPR001128">
    <property type="entry name" value="Cyt_P450"/>
</dbReference>
<comment type="similarity">
    <text evidence="2 8">Belongs to the cytochrome P450 family.</text>
</comment>
<protein>
    <submittedName>
        <fullName evidence="9">Cytochrome P450</fullName>
    </submittedName>
</protein>
<comment type="cofactor">
    <cofactor evidence="1 7">
        <name>heme</name>
        <dbReference type="ChEBI" id="CHEBI:30413"/>
    </cofactor>
</comment>
<evidence type="ECO:0000256" key="3">
    <source>
        <dbReference type="ARBA" id="ARBA00022723"/>
    </source>
</evidence>
<dbReference type="AlphaFoldDB" id="A0A136J2T1"/>
<dbReference type="InParanoid" id="A0A136J2T1"/>
<dbReference type="STRING" id="196109.A0A136J2T1"/>
<dbReference type="SUPFAM" id="SSF48264">
    <property type="entry name" value="Cytochrome P450"/>
    <property type="match status" value="1"/>
</dbReference>
<evidence type="ECO:0000256" key="4">
    <source>
        <dbReference type="ARBA" id="ARBA00023002"/>
    </source>
</evidence>
<evidence type="ECO:0000256" key="7">
    <source>
        <dbReference type="PIRSR" id="PIRSR602401-1"/>
    </source>
</evidence>
<dbReference type="PANTHER" id="PTHR24287:SF5">
    <property type="entry name" value="P450, PUTATIVE (EUROFUNG)-RELATED"/>
    <property type="match status" value="1"/>
</dbReference>
<evidence type="ECO:0000256" key="5">
    <source>
        <dbReference type="ARBA" id="ARBA00023004"/>
    </source>
</evidence>
<gene>
    <name evidence="9" type="ORF">Micbo1qcDRAFT_147599</name>
</gene>
<evidence type="ECO:0000256" key="6">
    <source>
        <dbReference type="ARBA" id="ARBA00023033"/>
    </source>
</evidence>
<dbReference type="Proteomes" id="UP000070501">
    <property type="component" value="Unassembled WGS sequence"/>
</dbReference>
<name>A0A136J2T1_9PEZI</name>
<keyword evidence="4 8" id="KW-0560">Oxidoreductase</keyword>
<dbReference type="GO" id="GO:0020037">
    <property type="term" value="F:heme binding"/>
    <property type="evidence" value="ECO:0007669"/>
    <property type="project" value="InterPro"/>
</dbReference>
<dbReference type="PRINTS" id="PR00463">
    <property type="entry name" value="EP450I"/>
</dbReference>
<dbReference type="PRINTS" id="PR00385">
    <property type="entry name" value="P450"/>
</dbReference>
<keyword evidence="6 8" id="KW-0503">Monooxygenase</keyword>
<evidence type="ECO:0000256" key="8">
    <source>
        <dbReference type="RuleBase" id="RU000461"/>
    </source>
</evidence>
<keyword evidence="3 7" id="KW-0479">Metal-binding</keyword>
<evidence type="ECO:0000313" key="9">
    <source>
        <dbReference type="EMBL" id="KXJ91475.1"/>
    </source>
</evidence>